<dbReference type="InterPro" id="IPR002397">
    <property type="entry name" value="Cyt_P450_B"/>
</dbReference>
<keyword evidence="2" id="KW-0408">Iron</keyword>
<evidence type="ECO:0000256" key="2">
    <source>
        <dbReference type="RuleBase" id="RU000461"/>
    </source>
</evidence>
<keyword evidence="2 3" id="KW-0560">Oxidoreductase</keyword>
<dbReference type="Pfam" id="PF00067">
    <property type="entry name" value="p450"/>
    <property type="match status" value="1"/>
</dbReference>
<organism evidence="3 4">
    <name type="scientific">Frankia canadensis</name>
    <dbReference type="NCBI Taxonomy" id="1836972"/>
    <lineage>
        <taxon>Bacteria</taxon>
        <taxon>Bacillati</taxon>
        <taxon>Actinomycetota</taxon>
        <taxon>Actinomycetes</taxon>
        <taxon>Frankiales</taxon>
        <taxon>Frankiaceae</taxon>
        <taxon>Frankia</taxon>
    </lineage>
</organism>
<dbReference type="InterPro" id="IPR036396">
    <property type="entry name" value="Cyt_P450_sf"/>
</dbReference>
<gene>
    <name evidence="3" type="primary">cyp199a</name>
    <name evidence="3" type="ORF">FRACA_2520003</name>
</gene>
<keyword evidence="4" id="KW-1185">Reference proteome</keyword>
<dbReference type="Proteomes" id="UP000234331">
    <property type="component" value="Unassembled WGS sequence"/>
</dbReference>
<dbReference type="SUPFAM" id="SSF48264">
    <property type="entry name" value="Cytochrome P450"/>
    <property type="match status" value="1"/>
</dbReference>
<keyword evidence="2" id="KW-0479">Metal-binding</keyword>
<dbReference type="PRINTS" id="PR00359">
    <property type="entry name" value="BP450"/>
</dbReference>
<dbReference type="Gene3D" id="1.10.630.10">
    <property type="entry name" value="Cytochrome P450"/>
    <property type="match status" value="1"/>
</dbReference>
<dbReference type="AlphaFoldDB" id="A0A2I2KS47"/>
<sequence length="411" mass="44094">MTAAVPGPTAVPASTAAVPASDLDLFARETLADPYPAYARLRDAGPVVWLERHRVWAFARHSAVRSALQDHERFYSSAGTGYTDLRGGSAWRSRSQLQEADPPEHTRARQVIASVFSSSVGRDLRGATQAAARRLVRDALARGEVDGVGALAQALPLTVFADGLGVPREGRAEFLPAFAETAFNLNGPPGELFDQAMGRARTVMPWIDEHLYPEKLSPDGWGAQIHERALADGFTREQAAVLVRGILVAGMDTTTKGLAALLMYLAADPGLYAALRDDPRLIRVALDEAVRLETPIQMFFRTASRAVDVDGVTVGAGDRVVLLFGAAGRDPRRWEEPERFDLTRGPAGSLAFGFGIHACLGRVFAYGQAEALVGALQRASAALAPAGPARWRLNNTLRGLGELPLRLTTTA</sequence>
<dbReference type="PANTHER" id="PTHR46696:SF1">
    <property type="entry name" value="CYTOCHROME P450 YJIB-RELATED"/>
    <property type="match status" value="1"/>
</dbReference>
<dbReference type="OrthoDB" id="3215747at2"/>
<evidence type="ECO:0000313" key="4">
    <source>
        <dbReference type="Proteomes" id="UP000234331"/>
    </source>
</evidence>
<dbReference type="PANTHER" id="PTHR46696">
    <property type="entry name" value="P450, PUTATIVE (EUROFUNG)-RELATED"/>
    <property type="match status" value="1"/>
</dbReference>
<dbReference type="GO" id="GO:0005506">
    <property type="term" value="F:iron ion binding"/>
    <property type="evidence" value="ECO:0007669"/>
    <property type="project" value="InterPro"/>
</dbReference>
<protein>
    <submittedName>
        <fullName evidence="3">Putative 4-methoxybenzoate monooxygenase (O-demethylating)</fullName>
        <ecNumber evidence="3">1.14.99.15</ecNumber>
    </submittedName>
</protein>
<comment type="similarity">
    <text evidence="1 2">Belongs to the cytochrome P450 family.</text>
</comment>
<dbReference type="EMBL" id="FZMO01000171">
    <property type="protein sequence ID" value="SNQ48493.1"/>
    <property type="molecule type" value="Genomic_DNA"/>
</dbReference>
<dbReference type="GO" id="GO:0018690">
    <property type="term" value="F:4-methoxybenzoate monooxygenase (O-demethylating) activity"/>
    <property type="evidence" value="ECO:0007669"/>
    <property type="project" value="UniProtKB-EC"/>
</dbReference>
<dbReference type="InterPro" id="IPR001128">
    <property type="entry name" value="Cyt_P450"/>
</dbReference>
<accession>A0A2I2KS47</accession>
<evidence type="ECO:0000256" key="1">
    <source>
        <dbReference type="ARBA" id="ARBA00010617"/>
    </source>
</evidence>
<name>A0A2I2KS47_9ACTN</name>
<dbReference type="PROSITE" id="PS00086">
    <property type="entry name" value="CYTOCHROME_P450"/>
    <property type="match status" value="1"/>
</dbReference>
<dbReference type="InterPro" id="IPR017972">
    <property type="entry name" value="Cyt_P450_CS"/>
</dbReference>
<evidence type="ECO:0000313" key="3">
    <source>
        <dbReference type="EMBL" id="SNQ48493.1"/>
    </source>
</evidence>
<dbReference type="GO" id="GO:0020037">
    <property type="term" value="F:heme binding"/>
    <property type="evidence" value="ECO:0007669"/>
    <property type="project" value="InterPro"/>
</dbReference>
<reference evidence="3 4" key="1">
    <citation type="submission" date="2017-06" db="EMBL/GenBank/DDBJ databases">
        <authorList>
            <person name="Kim H.J."/>
            <person name="Triplett B.A."/>
        </authorList>
    </citation>
    <scope>NUCLEOTIDE SEQUENCE [LARGE SCALE GENOMIC DNA]</scope>
    <source>
        <strain evidence="3">FRACA_ARgP5</strain>
    </source>
</reference>
<keyword evidence="2" id="KW-0349">Heme</keyword>
<dbReference type="EC" id="1.14.99.15" evidence="3"/>
<dbReference type="RefSeq" id="WP_101832162.1">
    <property type="nucleotide sequence ID" value="NZ_FZMO01000171.1"/>
</dbReference>
<keyword evidence="2 3" id="KW-0503">Monooxygenase</keyword>
<proteinExistence type="inferred from homology"/>